<dbReference type="PRINTS" id="PR01620">
    <property type="entry name" value="GABAARGAMMA"/>
</dbReference>
<proteinExistence type="predicted"/>
<dbReference type="EMBL" id="JADDUC010000029">
    <property type="protein sequence ID" value="KAG0123431.1"/>
    <property type="molecule type" value="Genomic_DNA"/>
</dbReference>
<organism evidence="5">
    <name type="scientific">Lamprotornis superbus</name>
    <dbReference type="NCBI Taxonomy" id="245042"/>
    <lineage>
        <taxon>Eukaryota</taxon>
        <taxon>Metazoa</taxon>
        <taxon>Chordata</taxon>
        <taxon>Craniata</taxon>
        <taxon>Vertebrata</taxon>
        <taxon>Euteleostomi</taxon>
        <taxon>Archelosauria</taxon>
        <taxon>Archosauria</taxon>
        <taxon>Dinosauria</taxon>
        <taxon>Saurischia</taxon>
        <taxon>Theropoda</taxon>
        <taxon>Coelurosauria</taxon>
        <taxon>Aves</taxon>
        <taxon>Neognathae</taxon>
        <taxon>Neoaves</taxon>
        <taxon>Telluraves</taxon>
        <taxon>Australaves</taxon>
        <taxon>Passeriformes</taxon>
        <taxon>Sturnidae</taxon>
        <taxon>Lamprotornis</taxon>
    </lineage>
</organism>
<evidence type="ECO:0000256" key="2">
    <source>
        <dbReference type="ARBA" id="ARBA00023157"/>
    </source>
</evidence>
<keyword evidence="7" id="KW-1185">Reference proteome</keyword>
<reference evidence="5" key="1">
    <citation type="submission" date="2020-10" db="EMBL/GenBank/DDBJ databases">
        <title>Feather gene expression reveals the developmental basis of iridescence in African starlings.</title>
        <authorList>
            <person name="Rubenstein D.R."/>
        </authorList>
    </citation>
    <scope>NUCLEOTIDE SEQUENCE</scope>
    <source>
        <strain evidence="5">SS15</strain>
        <tissue evidence="5">Liver</tissue>
    </source>
</reference>
<dbReference type="InterPro" id="IPR036734">
    <property type="entry name" value="Neur_chan_lig-bd_sf"/>
</dbReference>
<dbReference type="EMBL" id="JADDUC020000002">
    <property type="protein sequence ID" value="KAI1241723.1"/>
    <property type="molecule type" value="Genomic_DNA"/>
</dbReference>
<keyword evidence="1" id="KW-0770">Synapse</keyword>
<dbReference type="GO" id="GO:0006821">
    <property type="term" value="P:chloride transport"/>
    <property type="evidence" value="ECO:0007669"/>
    <property type="project" value="InterPro"/>
</dbReference>
<evidence type="ECO:0000256" key="4">
    <source>
        <dbReference type="ARBA" id="ARBA00034099"/>
    </source>
</evidence>
<dbReference type="GO" id="GO:0007214">
    <property type="term" value="P:gamma-aminobutyric acid signaling pathway"/>
    <property type="evidence" value="ECO:0007669"/>
    <property type="project" value="InterPro"/>
</dbReference>
<evidence type="ECO:0008006" key="8">
    <source>
        <dbReference type="Google" id="ProtNLM"/>
    </source>
</evidence>
<comment type="caution">
    <text evidence="5">The sequence shown here is derived from an EMBL/GenBank/DDBJ whole genome shotgun (WGS) entry which is preliminary data.</text>
</comment>
<comment type="subcellular location">
    <subcellularLocation>
        <location evidence="4">Synaptic cell membrane</location>
        <topology evidence="4">Multi-pass membrane protein</topology>
    </subcellularLocation>
</comment>
<dbReference type="GO" id="GO:0004890">
    <property type="term" value="F:GABA-A receptor activity"/>
    <property type="evidence" value="ECO:0007669"/>
    <property type="project" value="InterPro"/>
</dbReference>
<dbReference type="Gene3D" id="2.70.170.10">
    <property type="entry name" value="Neurotransmitter-gated ion-channel ligand-binding domain"/>
    <property type="match status" value="1"/>
</dbReference>
<name>A0A835TXS8_9PASS</name>
<accession>A0A835TXS8</accession>
<evidence type="ECO:0000256" key="3">
    <source>
        <dbReference type="ARBA" id="ARBA00023180"/>
    </source>
</evidence>
<keyword evidence="2" id="KW-1015">Disulfide bond</keyword>
<protein>
    <recommendedName>
        <fullName evidence="8">Neurotransmitter-gated ion-channel ligand-binding domain-containing protein</fullName>
    </recommendedName>
</protein>
<evidence type="ECO:0000256" key="1">
    <source>
        <dbReference type="ARBA" id="ARBA00023018"/>
    </source>
</evidence>
<reference evidence="6 7" key="2">
    <citation type="journal article" date="2021" name="J. Hered.">
        <title>Feather Gene Expression Elucidates the Developmental Basis of Plumage Iridescence in African Starlings.</title>
        <authorList>
            <person name="Rubenstein D.R."/>
            <person name="Corvelo A."/>
            <person name="MacManes M.D."/>
            <person name="Maia R."/>
            <person name="Narzisi G."/>
            <person name="Rousaki A."/>
            <person name="Vandenabeele P."/>
            <person name="Shawkey M.D."/>
            <person name="Solomon J."/>
        </authorList>
    </citation>
    <scope>NUCLEOTIDE SEQUENCE [LARGE SCALE GENOMIC DNA]</scope>
    <source>
        <strain evidence="6">SS15</strain>
    </source>
</reference>
<dbReference type="Proteomes" id="UP000618051">
    <property type="component" value="Unassembled WGS sequence"/>
</dbReference>
<sequence length="453" mass="50895">MHKCLSILQDIRGILKDTSVIMERSSRTVEEDEYEDGTTNQKWVLAPKTQDTDVTLILNKLLREYDKKLRPDIGIKPTVIDVDIYVNSIGPVSSINMDKNFKLFSPKLLLKVELFCPDNSADRLYAISSSGTTKQERCVQYFIPLFLVNYKYALRKSNAGTFARLRIMNLPMRVIMRSPALDLLKLFLEAGVASSFEISVVRITPWNRQQNYSFNILAINTNESAIKNRIDRPQKNFFFYHIDKNVTLEDMCSVLIKLVEASPSIQMLQPITPDETTFPKEGKYAFSVSVSLTNAFGEKSLERRAAHISSRDLCALLCNGLGGDLHMEQQLVQGVFDLGICPPVVPMPKLMPSVVLLPVKLLQEASLQNEASLCSAKCQSPGLPTLPAVSQCQPGAVHKDCTYCTVICPMAFAEGATSIDKQFHNFRDAQVKKLTYPCMNPSKQNKQNLHNLF</sequence>
<dbReference type="GO" id="GO:0097060">
    <property type="term" value="C:synaptic membrane"/>
    <property type="evidence" value="ECO:0007669"/>
    <property type="project" value="UniProtKB-SubCell"/>
</dbReference>
<dbReference type="SUPFAM" id="SSF63712">
    <property type="entry name" value="Nicotinic receptor ligand binding domain-like"/>
    <property type="match status" value="1"/>
</dbReference>
<gene>
    <name evidence="6" type="ORF">IHE44_0005212</name>
    <name evidence="5" type="ORF">IHE44_007524</name>
</gene>
<reference evidence="6" key="3">
    <citation type="submission" date="2022-01" db="EMBL/GenBank/DDBJ databases">
        <authorList>
            <person name="Rubenstein D.R."/>
        </authorList>
    </citation>
    <scope>NUCLEOTIDE SEQUENCE</scope>
    <source>
        <strain evidence="6">SS15</strain>
        <tissue evidence="6">Liver</tissue>
    </source>
</reference>
<dbReference type="InterPro" id="IPR005437">
    <property type="entry name" value="GABRG-1/4"/>
</dbReference>
<evidence type="ECO:0000313" key="6">
    <source>
        <dbReference type="EMBL" id="KAI1241723.1"/>
    </source>
</evidence>
<dbReference type="GO" id="GO:0005230">
    <property type="term" value="F:extracellular ligand-gated monoatomic ion channel activity"/>
    <property type="evidence" value="ECO:0007669"/>
    <property type="project" value="InterPro"/>
</dbReference>
<dbReference type="OrthoDB" id="8890589at2759"/>
<evidence type="ECO:0000313" key="7">
    <source>
        <dbReference type="Proteomes" id="UP000618051"/>
    </source>
</evidence>
<dbReference type="AlphaFoldDB" id="A0A835TXS8"/>
<evidence type="ECO:0000313" key="5">
    <source>
        <dbReference type="EMBL" id="KAG0123431.1"/>
    </source>
</evidence>
<keyword evidence="3" id="KW-0325">Glycoprotein</keyword>